<evidence type="ECO:0000313" key="8">
    <source>
        <dbReference type="Proteomes" id="UP000659061"/>
    </source>
</evidence>
<dbReference type="SUPFAM" id="SSF46689">
    <property type="entry name" value="Homeodomain-like"/>
    <property type="match status" value="2"/>
</dbReference>
<evidence type="ECO:0000256" key="1">
    <source>
        <dbReference type="ARBA" id="ARBA00023015"/>
    </source>
</evidence>
<dbReference type="CDD" id="cd03137">
    <property type="entry name" value="GATase1_AraC_1"/>
    <property type="match status" value="1"/>
</dbReference>
<gene>
    <name evidence="6" type="ORF">BJ975_001701</name>
    <name evidence="5" type="ORF">IDH50_11885</name>
</gene>
<evidence type="ECO:0000313" key="7">
    <source>
        <dbReference type="Proteomes" id="UP000587211"/>
    </source>
</evidence>
<dbReference type="AlphaFoldDB" id="A0A8I0KIP3"/>
<organism evidence="5 8">
    <name type="scientific">Aeromicrobium tamlense</name>
    <dbReference type="NCBI Taxonomy" id="375541"/>
    <lineage>
        <taxon>Bacteria</taxon>
        <taxon>Bacillati</taxon>
        <taxon>Actinomycetota</taxon>
        <taxon>Actinomycetes</taxon>
        <taxon>Propionibacteriales</taxon>
        <taxon>Nocardioidaceae</taxon>
        <taxon>Aeromicrobium</taxon>
    </lineage>
</organism>
<dbReference type="Gene3D" id="3.40.50.880">
    <property type="match status" value="1"/>
</dbReference>
<keyword evidence="3" id="KW-0804">Transcription</keyword>
<dbReference type="InterPro" id="IPR009057">
    <property type="entry name" value="Homeodomain-like_sf"/>
</dbReference>
<dbReference type="SMART" id="SM00342">
    <property type="entry name" value="HTH_ARAC"/>
    <property type="match status" value="1"/>
</dbReference>
<dbReference type="EMBL" id="JACBZN010000001">
    <property type="protein sequence ID" value="NYI38326.1"/>
    <property type="molecule type" value="Genomic_DNA"/>
</dbReference>
<dbReference type="SUPFAM" id="SSF52317">
    <property type="entry name" value="Class I glutamine amidotransferase-like"/>
    <property type="match status" value="1"/>
</dbReference>
<dbReference type="PANTHER" id="PTHR43130:SF3">
    <property type="entry name" value="HTH-TYPE TRANSCRIPTIONAL REGULATOR RV1931C"/>
    <property type="match status" value="1"/>
</dbReference>
<dbReference type="GO" id="GO:0003700">
    <property type="term" value="F:DNA-binding transcription factor activity"/>
    <property type="evidence" value="ECO:0007669"/>
    <property type="project" value="InterPro"/>
</dbReference>
<accession>A0A8I0KIP3</accession>
<evidence type="ECO:0000256" key="3">
    <source>
        <dbReference type="ARBA" id="ARBA00023163"/>
    </source>
</evidence>
<name>A0A8I0KIP3_9ACTN</name>
<reference evidence="6 7" key="1">
    <citation type="submission" date="2020-07" db="EMBL/GenBank/DDBJ databases">
        <title>Sequencing the genomes of 1000 actinobacteria strains.</title>
        <authorList>
            <person name="Klenk H.-P."/>
        </authorList>
    </citation>
    <scope>NUCLEOTIDE SEQUENCE [LARGE SCALE GENOMIC DNA]</scope>
    <source>
        <strain evidence="6 7">DSM 19087</strain>
    </source>
</reference>
<keyword evidence="1" id="KW-0805">Transcription regulation</keyword>
<dbReference type="Proteomes" id="UP000659061">
    <property type="component" value="Unassembled WGS sequence"/>
</dbReference>
<comment type="caution">
    <text evidence="5">The sequence shown here is derived from an EMBL/GenBank/DDBJ whole genome shotgun (WGS) entry which is preliminary data.</text>
</comment>
<keyword evidence="7" id="KW-1185">Reference proteome</keyword>
<dbReference type="InterPro" id="IPR052158">
    <property type="entry name" value="INH-QAR"/>
</dbReference>
<dbReference type="InterPro" id="IPR002818">
    <property type="entry name" value="DJ-1/PfpI"/>
</dbReference>
<dbReference type="Pfam" id="PF12833">
    <property type="entry name" value="HTH_18"/>
    <property type="match status" value="1"/>
</dbReference>
<dbReference type="EMBL" id="JACWMT010000002">
    <property type="protein sequence ID" value="MBD1270935.1"/>
    <property type="molecule type" value="Genomic_DNA"/>
</dbReference>
<dbReference type="InterPro" id="IPR018062">
    <property type="entry name" value="HTH_AraC-typ_CS"/>
</dbReference>
<dbReference type="GO" id="GO:0043565">
    <property type="term" value="F:sequence-specific DNA binding"/>
    <property type="evidence" value="ECO:0007669"/>
    <property type="project" value="InterPro"/>
</dbReference>
<dbReference type="InterPro" id="IPR018060">
    <property type="entry name" value="HTH_AraC"/>
</dbReference>
<dbReference type="Proteomes" id="UP000587211">
    <property type="component" value="Unassembled WGS sequence"/>
</dbReference>
<keyword evidence="2" id="KW-0238">DNA-binding</keyword>
<evidence type="ECO:0000256" key="2">
    <source>
        <dbReference type="ARBA" id="ARBA00023125"/>
    </source>
</evidence>
<evidence type="ECO:0000259" key="4">
    <source>
        <dbReference type="PROSITE" id="PS01124"/>
    </source>
</evidence>
<evidence type="ECO:0000313" key="6">
    <source>
        <dbReference type="EMBL" id="NYI38326.1"/>
    </source>
</evidence>
<reference evidence="5" key="2">
    <citation type="submission" date="2020-09" db="EMBL/GenBank/DDBJ databases">
        <title>Novel species in genus Aeromicrobium.</title>
        <authorList>
            <person name="Zhang G."/>
        </authorList>
    </citation>
    <scope>NUCLEOTIDE SEQUENCE</scope>
    <source>
        <strain evidence="5">SSW1-57</strain>
    </source>
</reference>
<dbReference type="InterPro" id="IPR029062">
    <property type="entry name" value="Class_I_gatase-like"/>
</dbReference>
<sequence length="318" mass="34689">MTKIAMIVPELAEPFGMGVLAEVWAEPYHPDDDNPVFEFVACTPVPGIVTGTSGFDYVVRHDLSAADDADLVAVAAQRHYRDEDPRISEVLRAAHARGATIMASCSAAFHLGHAGLLDGRRCTTHWRYGPELAATFPEAVVDTDVLYVEQDGIVTGAGSAGGIDANLHLMRQWYGSRVAATAARRIVVPPHRDGGQAQFVRAPMPTIEAETLAPVLDWAQQHLAEPLTVAALAQRAHLSERTFARRFRDETGTTPWQWLLGRRVAMAEELLETSELSIEQIATRVGFGNAATLRHHFGAIRGTSPQAYRRSFTCIESA</sequence>
<dbReference type="PROSITE" id="PS01124">
    <property type="entry name" value="HTH_ARAC_FAMILY_2"/>
    <property type="match status" value="1"/>
</dbReference>
<feature type="domain" description="HTH araC/xylS-type" evidence="4">
    <location>
        <begin position="213"/>
        <end position="311"/>
    </location>
</feature>
<dbReference type="Pfam" id="PF01965">
    <property type="entry name" value="DJ-1_PfpI"/>
    <property type="match status" value="1"/>
</dbReference>
<dbReference type="PROSITE" id="PS00041">
    <property type="entry name" value="HTH_ARAC_FAMILY_1"/>
    <property type="match status" value="1"/>
</dbReference>
<dbReference type="PANTHER" id="PTHR43130">
    <property type="entry name" value="ARAC-FAMILY TRANSCRIPTIONAL REGULATOR"/>
    <property type="match status" value="1"/>
</dbReference>
<evidence type="ECO:0000313" key="5">
    <source>
        <dbReference type="EMBL" id="MBD1270935.1"/>
    </source>
</evidence>
<dbReference type="RefSeq" id="WP_179424930.1">
    <property type="nucleotide sequence ID" value="NZ_BAAAMP010000001.1"/>
</dbReference>
<protein>
    <submittedName>
        <fullName evidence="5">Helix-turn-helix domain-containing protein</fullName>
    </submittedName>
    <submittedName>
        <fullName evidence="6">Transcriptional regulator GlxA family with amidase domain</fullName>
    </submittedName>
</protein>
<dbReference type="Gene3D" id="1.10.10.60">
    <property type="entry name" value="Homeodomain-like"/>
    <property type="match status" value="1"/>
</dbReference>
<proteinExistence type="predicted"/>